<reference evidence="1 2" key="1">
    <citation type="submission" date="2019-04" db="EMBL/GenBank/DDBJ databases">
        <title>Fungal friends and foes A comparative genomics study of 23 Aspergillus species from section Flavi.</title>
        <authorList>
            <consortium name="DOE Joint Genome Institute"/>
            <person name="Kjaerbolling I."/>
            <person name="Vesth T.C."/>
            <person name="Frisvad J.C."/>
            <person name="Nybo J.L."/>
            <person name="Theobald S."/>
            <person name="Kildgaard S."/>
            <person name="Petersen T.I."/>
            <person name="Kuo A."/>
            <person name="Sato A."/>
            <person name="Lyhne E.K."/>
            <person name="Kogle M.E."/>
            <person name="Wiebenga A."/>
            <person name="Kun R.S."/>
            <person name="Lubbers R.J."/>
            <person name="Makela M.R."/>
            <person name="Barry K."/>
            <person name="Chovatia M."/>
            <person name="Clum A."/>
            <person name="Daum C."/>
            <person name="Haridas S."/>
            <person name="He G."/>
            <person name="LaButti K."/>
            <person name="Lipzen A."/>
            <person name="Mondo S."/>
            <person name="Pangilinan J."/>
            <person name="Riley R."/>
            <person name="Salamov A."/>
            <person name="Simmons B.A."/>
            <person name="Magnuson J.K."/>
            <person name="Henrissat B."/>
            <person name="Mortensen U.H."/>
            <person name="Larsen T.O."/>
            <person name="De vries R.P."/>
            <person name="Grigoriev I.V."/>
            <person name="Machida M."/>
            <person name="Baker S.E."/>
            <person name="Andersen M.R."/>
        </authorList>
    </citation>
    <scope>NUCLEOTIDE SEQUENCE [LARGE SCALE GENOMIC DNA]</scope>
    <source>
        <strain evidence="1 2">CBS 126849</strain>
    </source>
</reference>
<organism evidence="1 2">
    <name type="scientific">Aspergillus novoparasiticus</name>
    <dbReference type="NCBI Taxonomy" id="986946"/>
    <lineage>
        <taxon>Eukaryota</taxon>
        <taxon>Fungi</taxon>
        <taxon>Dikarya</taxon>
        <taxon>Ascomycota</taxon>
        <taxon>Pezizomycotina</taxon>
        <taxon>Eurotiomycetes</taxon>
        <taxon>Eurotiomycetidae</taxon>
        <taxon>Eurotiales</taxon>
        <taxon>Aspergillaceae</taxon>
        <taxon>Aspergillus</taxon>
        <taxon>Aspergillus subgen. Circumdati</taxon>
    </lineage>
</organism>
<name>A0A5N6E7F5_9EURO</name>
<dbReference type="AlphaFoldDB" id="A0A5N6E7F5"/>
<proteinExistence type="predicted"/>
<dbReference type="Proteomes" id="UP000326799">
    <property type="component" value="Unassembled WGS sequence"/>
</dbReference>
<accession>A0A5N6E7F5</accession>
<dbReference type="EMBL" id="ML733604">
    <property type="protein sequence ID" value="KAB8213496.1"/>
    <property type="molecule type" value="Genomic_DNA"/>
</dbReference>
<evidence type="ECO:0000313" key="2">
    <source>
        <dbReference type="Proteomes" id="UP000326799"/>
    </source>
</evidence>
<protein>
    <submittedName>
        <fullName evidence="1">Uncharacterized protein</fullName>
    </submittedName>
</protein>
<keyword evidence="2" id="KW-1185">Reference proteome</keyword>
<gene>
    <name evidence="1" type="ORF">BDV33DRAFT_184607</name>
</gene>
<sequence length="77" mass="8238">MWPGYERAIFDGASQLSQTVIAMSTYPAFQSSAAPSKVFFQAHGSDEVLEPVMLLPKMQPSREAAMASDGLEEDAGG</sequence>
<evidence type="ECO:0000313" key="1">
    <source>
        <dbReference type="EMBL" id="KAB8213496.1"/>
    </source>
</evidence>